<evidence type="ECO:0000313" key="4">
    <source>
        <dbReference type="Proteomes" id="UP000383932"/>
    </source>
</evidence>
<dbReference type="Gene3D" id="3.90.70.80">
    <property type="match status" value="1"/>
</dbReference>
<dbReference type="CDD" id="cd22748">
    <property type="entry name" value="OTU_OTUD6-like"/>
    <property type="match status" value="1"/>
</dbReference>
<dbReference type="PANTHER" id="PTHR12419:SF10">
    <property type="entry name" value="DEUBIQUITINASE OTUD6B"/>
    <property type="match status" value="1"/>
</dbReference>
<dbReference type="InterPro" id="IPR050704">
    <property type="entry name" value="Peptidase_C85-like"/>
</dbReference>
<dbReference type="OrthoDB" id="415023at2759"/>
<dbReference type="PROSITE" id="PS50802">
    <property type="entry name" value="OTU"/>
    <property type="match status" value="1"/>
</dbReference>
<evidence type="ECO:0000259" key="2">
    <source>
        <dbReference type="PROSITE" id="PS50802"/>
    </source>
</evidence>
<proteinExistence type="predicted"/>
<dbReference type="Pfam" id="PF02338">
    <property type="entry name" value="OTU"/>
    <property type="match status" value="1"/>
</dbReference>
<dbReference type="InterPro" id="IPR038765">
    <property type="entry name" value="Papain-like_cys_pep_sf"/>
</dbReference>
<dbReference type="PANTHER" id="PTHR12419">
    <property type="entry name" value="OTU DOMAIN CONTAINING PROTEIN"/>
    <property type="match status" value="1"/>
</dbReference>
<dbReference type="EMBL" id="SSOP01000025">
    <property type="protein sequence ID" value="KAB5594119.1"/>
    <property type="molecule type" value="Genomic_DNA"/>
</dbReference>
<keyword evidence="4" id="KW-1185">Reference proteome</keyword>
<sequence>MARKRDKIKKVISPPPVEPGPVNDQDGLEDDLFAQLDAKDAETQKEAAEVLQSIEDAKIAEVTEKSKKDSKSRFQARLARRAEQRAAELPPVDETADARIERETKEEEATIFEECKAQGLTIVEIPPDGHCLYTAVADQLAFLGLIPPTAVSPVTTRTTAADYMIAHPDSFIPFLPSVDGEDGLGSDNPGLLSPQQFQAYCSQIRNTATWGGEPEIMALANAYRIPIHVIQAGPQKIVVHEPEGGQVVKPGAAVKISYHRRMYGLGEARMRLPSSHSYLPPPLLALQLAQTQDIS</sequence>
<protein>
    <submittedName>
        <fullName evidence="3">OTU domain-containing protein 2</fullName>
    </submittedName>
</protein>
<dbReference type="Proteomes" id="UP000383932">
    <property type="component" value="Unassembled WGS sequence"/>
</dbReference>
<feature type="domain" description="OTU" evidence="2">
    <location>
        <begin position="120"/>
        <end position="251"/>
    </location>
</feature>
<feature type="region of interest" description="Disordered" evidence="1">
    <location>
        <begin position="1"/>
        <end position="29"/>
    </location>
</feature>
<organism evidence="3 4">
    <name type="scientific">Ceratobasidium theobromae</name>
    <dbReference type="NCBI Taxonomy" id="1582974"/>
    <lineage>
        <taxon>Eukaryota</taxon>
        <taxon>Fungi</taxon>
        <taxon>Dikarya</taxon>
        <taxon>Basidiomycota</taxon>
        <taxon>Agaricomycotina</taxon>
        <taxon>Agaricomycetes</taxon>
        <taxon>Cantharellales</taxon>
        <taxon>Ceratobasidiaceae</taxon>
        <taxon>Ceratobasidium</taxon>
    </lineage>
</organism>
<feature type="compositionally biased region" description="Basic residues" evidence="1">
    <location>
        <begin position="1"/>
        <end position="10"/>
    </location>
</feature>
<dbReference type="GO" id="GO:0004843">
    <property type="term" value="F:cysteine-type deubiquitinase activity"/>
    <property type="evidence" value="ECO:0007669"/>
    <property type="project" value="TreeGrafter"/>
</dbReference>
<comment type="caution">
    <text evidence="3">The sequence shown here is derived from an EMBL/GenBank/DDBJ whole genome shotgun (WGS) entry which is preliminary data.</text>
</comment>
<dbReference type="GO" id="GO:0016579">
    <property type="term" value="P:protein deubiquitination"/>
    <property type="evidence" value="ECO:0007669"/>
    <property type="project" value="TreeGrafter"/>
</dbReference>
<reference evidence="3 4" key="1">
    <citation type="journal article" date="2019" name="Fungal Biol. Biotechnol.">
        <title>Draft genome sequence of fastidious pathogen Ceratobasidium theobromae, which causes vascular-streak dieback in Theobroma cacao.</title>
        <authorList>
            <person name="Ali S.S."/>
            <person name="Asman A."/>
            <person name="Shao J."/>
            <person name="Firmansyah A.P."/>
            <person name="Susilo A.W."/>
            <person name="Rosmana A."/>
            <person name="McMahon P."/>
            <person name="Junaid M."/>
            <person name="Guest D."/>
            <person name="Kheng T.Y."/>
            <person name="Meinhardt L.W."/>
            <person name="Bailey B.A."/>
        </authorList>
    </citation>
    <scope>NUCLEOTIDE SEQUENCE [LARGE SCALE GENOMIC DNA]</scope>
    <source>
        <strain evidence="3 4">CT2</strain>
    </source>
</reference>
<dbReference type="InterPro" id="IPR003323">
    <property type="entry name" value="OTU_dom"/>
</dbReference>
<accession>A0A5N5QR49</accession>
<name>A0A5N5QR49_9AGAM</name>
<dbReference type="SUPFAM" id="SSF54001">
    <property type="entry name" value="Cysteine proteinases"/>
    <property type="match status" value="1"/>
</dbReference>
<evidence type="ECO:0000256" key="1">
    <source>
        <dbReference type="SAM" id="MobiDB-lite"/>
    </source>
</evidence>
<evidence type="ECO:0000313" key="3">
    <source>
        <dbReference type="EMBL" id="KAB5594119.1"/>
    </source>
</evidence>
<gene>
    <name evidence="3" type="ORF">CTheo_2456</name>
</gene>
<dbReference type="AlphaFoldDB" id="A0A5N5QR49"/>